<dbReference type="Proteomes" id="UP001597197">
    <property type="component" value="Unassembled WGS sequence"/>
</dbReference>
<sequence length="263" mass="28094">MMKSFLLTAALAAFALQAPAQTAPPATSTPRAAADQIATSKGPLTVQPITHGSVVLTWNGKTIYIDPYGGAASYTGLTAPDVILITDIHGDHLDPKTLAGLSVGKAVMIVPPAVAEKLPAEYKPQVRILRNGQQLDTLGLRVSAIPMYNLPEAADAPHPKGRGNGYVLTLGGKRVYLSGDTEDIAEMRALKNIDVAFVCMNLPYTMDVNQAAQAVLAFKPGIVYPYHYRGQNGLSDVAAFQKTVNAANKKIDVRLRNWYPSAQ</sequence>
<dbReference type="RefSeq" id="WP_382318754.1">
    <property type="nucleotide sequence ID" value="NZ_JBHUFD010000019.1"/>
</dbReference>
<feature type="chain" id="PRO_5045968984" evidence="1">
    <location>
        <begin position="21"/>
        <end position="263"/>
    </location>
</feature>
<accession>A0ABW4R196</accession>
<evidence type="ECO:0000313" key="3">
    <source>
        <dbReference type="Proteomes" id="UP001597197"/>
    </source>
</evidence>
<comment type="caution">
    <text evidence="2">The sequence shown here is derived from an EMBL/GenBank/DDBJ whole genome shotgun (WGS) entry which is preliminary data.</text>
</comment>
<evidence type="ECO:0000313" key="2">
    <source>
        <dbReference type="EMBL" id="MFD1875641.1"/>
    </source>
</evidence>
<dbReference type="Pfam" id="PF13483">
    <property type="entry name" value="Lactamase_B_3"/>
    <property type="match status" value="1"/>
</dbReference>
<reference evidence="3" key="1">
    <citation type="journal article" date="2019" name="Int. J. Syst. Evol. Microbiol.">
        <title>The Global Catalogue of Microorganisms (GCM) 10K type strain sequencing project: providing services to taxonomists for standard genome sequencing and annotation.</title>
        <authorList>
            <consortium name="The Broad Institute Genomics Platform"/>
            <consortium name="The Broad Institute Genome Sequencing Center for Infectious Disease"/>
            <person name="Wu L."/>
            <person name="Ma J."/>
        </authorList>
    </citation>
    <scope>NUCLEOTIDE SEQUENCE [LARGE SCALE GENOMIC DNA]</scope>
    <source>
        <strain evidence="3">CGMCC 1.15795</strain>
    </source>
</reference>
<evidence type="ECO:0000256" key="1">
    <source>
        <dbReference type="SAM" id="SignalP"/>
    </source>
</evidence>
<dbReference type="PANTHER" id="PTHR43546">
    <property type="entry name" value="UPF0173 METAL-DEPENDENT HYDROLASE MJ1163-RELATED"/>
    <property type="match status" value="1"/>
</dbReference>
<keyword evidence="1" id="KW-0732">Signal</keyword>
<feature type="signal peptide" evidence="1">
    <location>
        <begin position="1"/>
        <end position="20"/>
    </location>
</feature>
<dbReference type="PANTHER" id="PTHR43546:SF3">
    <property type="entry name" value="UPF0173 METAL-DEPENDENT HYDROLASE MJ1163"/>
    <property type="match status" value="1"/>
</dbReference>
<name>A0ABW4R196_9BACT</name>
<protein>
    <submittedName>
        <fullName evidence="2">MBL fold metallo-hydrolase</fullName>
    </submittedName>
</protein>
<dbReference type="EMBL" id="JBHUFD010000019">
    <property type="protein sequence ID" value="MFD1875641.1"/>
    <property type="molecule type" value="Genomic_DNA"/>
</dbReference>
<dbReference type="InterPro" id="IPR050114">
    <property type="entry name" value="UPF0173_UPF0282_UlaG_hydrolase"/>
</dbReference>
<gene>
    <name evidence="2" type="ORF">ACFSDX_24630</name>
</gene>
<keyword evidence="3" id="KW-1185">Reference proteome</keyword>
<dbReference type="SUPFAM" id="SSF56281">
    <property type="entry name" value="Metallo-hydrolase/oxidoreductase"/>
    <property type="match status" value="1"/>
</dbReference>
<dbReference type="InterPro" id="IPR036866">
    <property type="entry name" value="RibonucZ/Hydroxyglut_hydro"/>
</dbReference>
<organism evidence="2 3">
    <name type="scientific">Hymenobacter bucti</name>
    <dbReference type="NCBI Taxonomy" id="1844114"/>
    <lineage>
        <taxon>Bacteria</taxon>
        <taxon>Pseudomonadati</taxon>
        <taxon>Bacteroidota</taxon>
        <taxon>Cytophagia</taxon>
        <taxon>Cytophagales</taxon>
        <taxon>Hymenobacteraceae</taxon>
        <taxon>Hymenobacter</taxon>
    </lineage>
</organism>
<proteinExistence type="predicted"/>
<dbReference type="Gene3D" id="3.60.15.10">
    <property type="entry name" value="Ribonuclease Z/Hydroxyacylglutathione hydrolase-like"/>
    <property type="match status" value="1"/>
</dbReference>